<keyword evidence="2" id="KW-1185">Reference proteome</keyword>
<dbReference type="PANTHER" id="PTHR11669:SF8">
    <property type="entry name" value="DNA POLYMERASE III SUBUNIT DELTA"/>
    <property type="match status" value="1"/>
</dbReference>
<organism evidence="1 2">
    <name type="scientific">Aequitasia blattaphilus</name>
    <dbReference type="NCBI Taxonomy" id="2949332"/>
    <lineage>
        <taxon>Bacteria</taxon>
        <taxon>Bacillati</taxon>
        <taxon>Bacillota</taxon>
        <taxon>Clostridia</taxon>
        <taxon>Lachnospirales</taxon>
        <taxon>Lachnospiraceae</taxon>
        <taxon>Aequitasia</taxon>
    </lineage>
</organism>
<dbReference type="RefSeq" id="WP_262066253.1">
    <property type="nucleotide sequence ID" value="NZ_JAMXOD010000011.1"/>
</dbReference>
<dbReference type="InterPro" id="IPR050238">
    <property type="entry name" value="DNA_Rep/Repair_Clamp_Loader"/>
</dbReference>
<dbReference type="InterPro" id="IPR027417">
    <property type="entry name" value="P-loop_NTPase"/>
</dbReference>
<evidence type="ECO:0000313" key="2">
    <source>
        <dbReference type="Proteomes" id="UP001523566"/>
    </source>
</evidence>
<evidence type="ECO:0000313" key="1">
    <source>
        <dbReference type="EMBL" id="MCP1102467.1"/>
    </source>
</evidence>
<dbReference type="SUPFAM" id="SSF52540">
    <property type="entry name" value="P-loop containing nucleoside triphosphate hydrolases"/>
    <property type="match status" value="1"/>
</dbReference>
<reference evidence="1 2" key="1">
    <citation type="journal article" date="2022" name="Genome Biol. Evol.">
        <title>Host diet, physiology and behaviors set the stage for Lachnospiraceae cladogenesis.</title>
        <authorList>
            <person name="Vera-Ponce De Leon A."/>
            <person name="Schneider M."/>
            <person name="Jahnes B.C."/>
            <person name="Sadowski V."/>
            <person name="Camuy-Velez L.A."/>
            <person name="Duan J."/>
            <person name="Sabree Z.L."/>
        </authorList>
    </citation>
    <scope>NUCLEOTIDE SEQUENCE [LARGE SCALE GENOMIC DNA]</scope>
    <source>
        <strain evidence="1 2">PAL113</strain>
    </source>
</reference>
<keyword evidence="1" id="KW-0808">Transferase</keyword>
<protein>
    <submittedName>
        <fullName evidence="1">DNA polymerase III subunit delta</fullName>
        <ecNumber evidence="1">2.7.7.7</ecNumber>
    </submittedName>
</protein>
<accession>A0ABT1EBZ8</accession>
<dbReference type="Gene3D" id="3.40.50.300">
    <property type="entry name" value="P-loop containing nucleotide triphosphate hydrolases"/>
    <property type="match status" value="1"/>
</dbReference>
<dbReference type="InterPro" id="IPR008921">
    <property type="entry name" value="DNA_pol3_clamp-load_cplx_C"/>
</dbReference>
<keyword evidence="1" id="KW-0548">Nucleotidyltransferase</keyword>
<dbReference type="PANTHER" id="PTHR11669">
    <property type="entry name" value="REPLICATION FACTOR C / DNA POLYMERASE III GAMMA-TAU SUBUNIT"/>
    <property type="match status" value="1"/>
</dbReference>
<dbReference type="InterPro" id="IPR004622">
    <property type="entry name" value="DNA_pol_HolB"/>
</dbReference>
<dbReference type="NCBIfam" id="TIGR00678">
    <property type="entry name" value="holB"/>
    <property type="match status" value="1"/>
</dbReference>
<dbReference type="GO" id="GO:0003887">
    <property type="term" value="F:DNA-directed DNA polymerase activity"/>
    <property type="evidence" value="ECO:0007669"/>
    <property type="project" value="UniProtKB-EC"/>
</dbReference>
<dbReference type="EMBL" id="JAMZFW010000011">
    <property type="protein sequence ID" value="MCP1102467.1"/>
    <property type="molecule type" value="Genomic_DNA"/>
</dbReference>
<gene>
    <name evidence="1" type="primary">holB</name>
    <name evidence="1" type="ORF">NK125_08585</name>
</gene>
<sequence>MESFKDVIGHSEIIEYIRNAVSSDKIAHAYIVNGNQGAGKKMLAKLFAMTVLCENSNTDPCGTCPSCLQAESMNHPDLIWVNHEKPATIGVDDVRAQINNTIHIKPYKSEYKVYIMPEADKMTEQAQNALLKTLEEPPSYVIFLLLTSNAKALMSTITSRCVILRLRNIKETLIKKYLMENMNVPDYQAEVSAAFSQGNLGQGIMLAKSEHFNALMESALRFLRNEDSLKMDDLIEAVKESTNYKVDYCDYLDIFTIWYRDILLYKATKDIDKLIFKNEISKIKEMAKHKSYEDIELVLKGIENAKERLRANVNFDLVMELLFHTMKETNR</sequence>
<dbReference type="Pfam" id="PF13177">
    <property type="entry name" value="DNA_pol3_delta2"/>
    <property type="match status" value="1"/>
</dbReference>
<dbReference type="Proteomes" id="UP001523566">
    <property type="component" value="Unassembled WGS sequence"/>
</dbReference>
<dbReference type="SUPFAM" id="SSF48019">
    <property type="entry name" value="post-AAA+ oligomerization domain-like"/>
    <property type="match status" value="1"/>
</dbReference>
<proteinExistence type="predicted"/>
<dbReference type="EC" id="2.7.7.7" evidence="1"/>
<name>A0ABT1EBZ8_9FIRM</name>
<comment type="caution">
    <text evidence="1">The sequence shown here is derived from an EMBL/GenBank/DDBJ whole genome shotgun (WGS) entry which is preliminary data.</text>
</comment>